<dbReference type="SUPFAM" id="SSF46977">
    <property type="entry name" value="Succinate dehydrogenase/fumarate reductase flavoprotein C-terminal domain"/>
    <property type="match status" value="1"/>
</dbReference>
<sequence length="60" mass="7262">MYRRDYPGTDNKDWLKNIIVRNKDGQVSLETRPIVTTKIALPRREKIPYMLPDWKFEKRA</sequence>
<protein>
    <recommendedName>
        <fullName evidence="1">Fumarate reductase/succinate dehydrogenase flavoprotein-like C-terminal domain-containing protein</fullName>
    </recommendedName>
</protein>
<comment type="caution">
    <text evidence="2">The sequence shown here is derived from an EMBL/GenBank/DDBJ whole genome shotgun (WGS) entry which is preliminary data.</text>
</comment>
<dbReference type="Pfam" id="PF02910">
    <property type="entry name" value="Succ_DH_flav_C"/>
    <property type="match status" value="1"/>
</dbReference>
<feature type="domain" description="Fumarate reductase/succinate dehydrogenase flavoprotein-like C-terminal" evidence="1">
    <location>
        <begin position="2"/>
        <end position="43"/>
    </location>
</feature>
<evidence type="ECO:0000313" key="2">
    <source>
        <dbReference type="EMBL" id="GAJ00282.1"/>
    </source>
</evidence>
<reference evidence="2" key="1">
    <citation type="journal article" date="2014" name="Front. Microbiol.">
        <title>High frequency of phylogenetically diverse reductive dehalogenase-homologous genes in deep subseafloor sedimentary metagenomes.</title>
        <authorList>
            <person name="Kawai M."/>
            <person name="Futagami T."/>
            <person name="Toyoda A."/>
            <person name="Takaki Y."/>
            <person name="Nishi S."/>
            <person name="Hori S."/>
            <person name="Arai W."/>
            <person name="Tsubouchi T."/>
            <person name="Morono Y."/>
            <person name="Uchiyama I."/>
            <person name="Ito T."/>
            <person name="Fujiyama A."/>
            <person name="Inagaki F."/>
            <person name="Takami H."/>
        </authorList>
    </citation>
    <scope>NUCLEOTIDE SEQUENCE</scope>
    <source>
        <strain evidence="2">Expedition CK06-06</strain>
    </source>
</reference>
<dbReference type="AlphaFoldDB" id="X1U9I7"/>
<dbReference type="InterPro" id="IPR015939">
    <property type="entry name" value="Fum_Rdtase/Succ_DH_flav-like_C"/>
</dbReference>
<gene>
    <name evidence="2" type="ORF">S12H4_33676</name>
</gene>
<dbReference type="InterPro" id="IPR037099">
    <property type="entry name" value="Fum_R/Succ_DH_flav-like_C_sf"/>
</dbReference>
<accession>X1U9I7</accession>
<proteinExistence type="predicted"/>
<dbReference type="GO" id="GO:0016491">
    <property type="term" value="F:oxidoreductase activity"/>
    <property type="evidence" value="ECO:0007669"/>
    <property type="project" value="InterPro"/>
</dbReference>
<evidence type="ECO:0000259" key="1">
    <source>
        <dbReference type="Pfam" id="PF02910"/>
    </source>
</evidence>
<organism evidence="2">
    <name type="scientific">marine sediment metagenome</name>
    <dbReference type="NCBI Taxonomy" id="412755"/>
    <lineage>
        <taxon>unclassified sequences</taxon>
        <taxon>metagenomes</taxon>
        <taxon>ecological metagenomes</taxon>
    </lineage>
</organism>
<name>X1U9I7_9ZZZZ</name>
<dbReference type="EMBL" id="BARW01019871">
    <property type="protein sequence ID" value="GAJ00282.1"/>
    <property type="molecule type" value="Genomic_DNA"/>
</dbReference>